<evidence type="ECO:0000256" key="6">
    <source>
        <dbReference type="SAM" id="MobiDB-lite"/>
    </source>
</evidence>
<comment type="subcellular location">
    <subcellularLocation>
        <location evidence="1">Nucleus</location>
    </subcellularLocation>
</comment>
<sequence>TKLTLSLLQSIVSFFSTVVILLLSPFGSTVSLSVGSTVSLSVRSAVSLSEIHRLSPCGDRSSLSVEICHHLRRDPSSSPLSSIVTLSHASSDKQLRESRFKTSKMLAPLHDSHWRALCLEPDKNKQCNLAICLMRMGRIPEAKSLIDAVRDSSAEIEFGDEPFTKSYDRAVEMLAEVEYKDPEDGLSDKFYAGCSFANETMKENKAPRNANRNHSHVPPSPASVRQTEMRQQRFVGILSLLYIVAFLAKNKSECLQEEWGVLEKSPEAALDVDQTIFVAVLW</sequence>
<accession>A0ABQ7M6I1</accession>
<dbReference type="Proteomes" id="UP000823674">
    <property type="component" value="Chromosome A06"/>
</dbReference>
<keyword evidence="4" id="KW-0175">Coiled coil</keyword>
<keyword evidence="8" id="KW-1185">Reference proteome</keyword>
<evidence type="ECO:0000256" key="2">
    <source>
        <dbReference type="ARBA" id="ARBA00022737"/>
    </source>
</evidence>
<feature type="region of interest" description="Disordered" evidence="6">
    <location>
        <begin position="206"/>
        <end position="226"/>
    </location>
</feature>
<keyword evidence="5" id="KW-0539">Nucleus</keyword>
<evidence type="ECO:0000256" key="5">
    <source>
        <dbReference type="ARBA" id="ARBA00023242"/>
    </source>
</evidence>
<evidence type="ECO:0000313" key="7">
    <source>
        <dbReference type="EMBL" id="KAG5392946.1"/>
    </source>
</evidence>
<gene>
    <name evidence="7" type="primary">A06g503180.1_BraROA</name>
    <name evidence="7" type="ORF">IGI04_022909</name>
</gene>
<dbReference type="PANTHER" id="PTHR36326:SF10">
    <property type="entry name" value="PROTEIN POLLENLESS 3"/>
    <property type="match status" value="1"/>
</dbReference>
<protein>
    <submittedName>
        <fullName evidence="7">Uncharacterized protein</fullName>
    </submittedName>
</protein>
<reference evidence="7 8" key="1">
    <citation type="submission" date="2021-03" db="EMBL/GenBank/DDBJ databases">
        <authorList>
            <person name="King G.J."/>
            <person name="Bancroft I."/>
            <person name="Baten A."/>
            <person name="Bloomfield J."/>
            <person name="Borpatragohain P."/>
            <person name="He Z."/>
            <person name="Irish N."/>
            <person name="Irwin J."/>
            <person name="Liu K."/>
            <person name="Mauleon R.P."/>
            <person name="Moore J."/>
            <person name="Morris R."/>
            <person name="Ostergaard L."/>
            <person name="Wang B."/>
            <person name="Wells R."/>
        </authorList>
    </citation>
    <scope>NUCLEOTIDE SEQUENCE [LARGE SCALE GENOMIC DNA]</scope>
    <source>
        <strain evidence="7">R-o-18</strain>
        <tissue evidence="7">Leaf</tissue>
    </source>
</reference>
<keyword evidence="2" id="KW-0677">Repeat</keyword>
<evidence type="ECO:0000256" key="3">
    <source>
        <dbReference type="ARBA" id="ARBA00022803"/>
    </source>
</evidence>
<evidence type="ECO:0000256" key="1">
    <source>
        <dbReference type="ARBA" id="ARBA00004123"/>
    </source>
</evidence>
<dbReference type="EMBL" id="JADBGQ010000006">
    <property type="protein sequence ID" value="KAG5392946.1"/>
    <property type="molecule type" value="Genomic_DNA"/>
</dbReference>
<dbReference type="PANTHER" id="PTHR36326">
    <property type="entry name" value="PROTEIN POLLENLESS 3-LIKE 2"/>
    <property type="match status" value="1"/>
</dbReference>
<organism evidence="7 8">
    <name type="scientific">Brassica rapa subsp. trilocularis</name>
    <dbReference type="NCBI Taxonomy" id="1813537"/>
    <lineage>
        <taxon>Eukaryota</taxon>
        <taxon>Viridiplantae</taxon>
        <taxon>Streptophyta</taxon>
        <taxon>Embryophyta</taxon>
        <taxon>Tracheophyta</taxon>
        <taxon>Spermatophyta</taxon>
        <taxon>Magnoliopsida</taxon>
        <taxon>eudicotyledons</taxon>
        <taxon>Gunneridae</taxon>
        <taxon>Pentapetalae</taxon>
        <taxon>rosids</taxon>
        <taxon>malvids</taxon>
        <taxon>Brassicales</taxon>
        <taxon>Brassicaceae</taxon>
        <taxon>Brassiceae</taxon>
        <taxon>Brassica</taxon>
    </lineage>
</organism>
<proteinExistence type="predicted"/>
<keyword evidence="3" id="KW-0802">TPR repeat</keyword>
<dbReference type="InterPro" id="IPR044961">
    <property type="entry name" value="MS5/SDI1"/>
</dbReference>
<evidence type="ECO:0000256" key="4">
    <source>
        <dbReference type="ARBA" id="ARBA00023054"/>
    </source>
</evidence>
<evidence type="ECO:0000313" key="8">
    <source>
        <dbReference type="Proteomes" id="UP000823674"/>
    </source>
</evidence>
<comment type="caution">
    <text evidence="7">The sequence shown here is derived from an EMBL/GenBank/DDBJ whole genome shotgun (WGS) entry which is preliminary data.</text>
</comment>
<feature type="non-terminal residue" evidence="7">
    <location>
        <position position="1"/>
    </location>
</feature>
<name>A0ABQ7M6I1_BRACM</name>